<dbReference type="PANTHER" id="PTHR13192">
    <property type="entry name" value="MY011 PROTEIN"/>
    <property type="match status" value="1"/>
</dbReference>
<protein>
    <submittedName>
        <fullName evidence="1">Metabolism of cobalamin associated D</fullName>
    </submittedName>
</protein>
<reference evidence="1" key="1">
    <citation type="submission" date="2014-08" db="EMBL/GenBank/DDBJ databases">
        <authorList>
            <person name="Senf B."/>
            <person name="Petzold A."/>
            <person name="Downie B.R."/>
            <person name="Koch P."/>
            <person name="Platzer M."/>
        </authorList>
    </citation>
    <scope>NUCLEOTIDE SEQUENCE [LARGE SCALE GENOMIC DNA]</scope>
    <source>
        <strain evidence="1">GRZ</strain>
    </source>
</reference>
<dbReference type="GO" id="GO:0009235">
    <property type="term" value="P:cobalamin metabolic process"/>
    <property type="evidence" value="ECO:0007669"/>
    <property type="project" value="InterPro"/>
</dbReference>
<dbReference type="Ensembl" id="ENSNFUT00015032815.1">
    <property type="protein sequence ID" value="ENSNFUP00015031397.1"/>
    <property type="gene ID" value="ENSNFUG00015015343.1"/>
</dbReference>
<dbReference type="GeneTree" id="ENSGT00390000015050"/>
<proteinExistence type="predicted"/>
<name>A0A8C6MB08_NOTFU</name>
<keyword evidence="2" id="KW-1185">Reference proteome</keyword>
<reference evidence="1" key="2">
    <citation type="submission" date="2025-08" db="UniProtKB">
        <authorList>
            <consortium name="Ensembl"/>
        </authorList>
    </citation>
    <scope>IDENTIFICATION</scope>
</reference>
<dbReference type="Proteomes" id="UP000694548">
    <property type="component" value="Chromosome sgr14"/>
</dbReference>
<organism evidence="1 2">
    <name type="scientific">Nothobranchius furzeri</name>
    <name type="common">Turquoise killifish</name>
    <dbReference type="NCBI Taxonomy" id="105023"/>
    <lineage>
        <taxon>Eukaryota</taxon>
        <taxon>Metazoa</taxon>
        <taxon>Chordata</taxon>
        <taxon>Craniata</taxon>
        <taxon>Vertebrata</taxon>
        <taxon>Euteleostomi</taxon>
        <taxon>Actinopterygii</taxon>
        <taxon>Neopterygii</taxon>
        <taxon>Teleostei</taxon>
        <taxon>Neoteleostei</taxon>
        <taxon>Acanthomorphata</taxon>
        <taxon>Ovalentaria</taxon>
        <taxon>Atherinomorphae</taxon>
        <taxon>Cyprinodontiformes</taxon>
        <taxon>Nothobranchiidae</taxon>
        <taxon>Nothobranchius</taxon>
    </lineage>
</organism>
<dbReference type="Pfam" id="PF10229">
    <property type="entry name" value="MMADHC"/>
    <property type="match status" value="1"/>
</dbReference>
<dbReference type="InterPro" id="IPR019362">
    <property type="entry name" value="MMADHC"/>
</dbReference>
<accession>A0A8C6MB08</accession>
<sequence>MEEEETIFHISPLKVLGNRTRLMKYLPGIHVLAQSLTGTRAVSAESSCSHQPRGGITPVSLGLDHFGNLTGLGDSNCSLKAAEEEKKHLVSQTMMDLQSSLSSKEGHPLKLVQFTGELSEKEDPAFSHDFRLTEQLFDSSTVECAIQSCPESLKKDFCSMFPEAPSSDMMVITVAHKTQNDMSAWSPDVEQEREQMLDQFVHAAKEICSALQRDGFWADFIDPSSGLAFFGAYTNNTLFETDDRYSRLGFHVDDLGCCRVIRHSLWGTRVFVGTICTNAPPSSPIMKKLQYI</sequence>
<dbReference type="GO" id="GO:0005739">
    <property type="term" value="C:mitochondrion"/>
    <property type="evidence" value="ECO:0007669"/>
    <property type="project" value="TreeGrafter"/>
</dbReference>
<evidence type="ECO:0000313" key="2">
    <source>
        <dbReference type="Proteomes" id="UP000694548"/>
    </source>
</evidence>
<reference evidence="1" key="3">
    <citation type="submission" date="2025-09" db="UniProtKB">
        <authorList>
            <consortium name="Ensembl"/>
        </authorList>
    </citation>
    <scope>IDENTIFICATION</scope>
</reference>
<gene>
    <name evidence="1" type="primary">mmadhcb</name>
</gene>
<dbReference type="AlphaFoldDB" id="A0A8C6MB08"/>
<evidence type="ECO:0000313" key="1">
    <source>
        <dbReference type="Ensembl" id="ENSNFUP00015031397.1"/>
    </source>
</evidence>
<dbReference type="PANTHER" id="PTHR13192:SF3">
    <property type="entry name" value="COBALAMIN TRAFFICKING PROTEIN CBLD"/>
    <property type="match status" value="1"/>
</dbReference>